<dbReference type="KEGG" id="pcm:AY601_0730"/>
<dbReference type="OrthoDB" id="944636at2"/>
<name>A0A127V8Y7_9SPHI</name>
<dbReference type="AlphaFoldDB" id="A0A127V8Y7"/>
<dbReference type="RefSeq" id="WP_068396560.1">
    <property type="nucleotide sequence ID" value="NZ_CP014504.1"/>
</dbReference>
<keyword evidence="2" id="KW-1185">Reference proteome</keyword>
<sequence length="260" mass="29019">MFDFFKKNKVDTPLDAKGLRDEILQFIKEELQQLDGGEGKYLKSLALFVRASAEELFSYETALYSAAPEKFQEEVQRIADNFALDLPEGWKLTVHYVAEFPESVIERKHLKVGLVLKNSGSPVNTAVGLTASLKVITGRAEQEVYKIEAGMGRINIGRESNVQGSDGSFRINTIAFPADAQERNKYISRQHAHLEWDQQQACFKLYADEGGVPPGNKTKVRVAKDETVHKLNSTQIGYSLKHGDQVILADVATLEFTILA</sequence>
<gene>
    <name evidence="1" type="ORF">AY601_0730</name>
</gene>
<dbReference type="PATRIC" id="fig|188932.3.peg.749"/>
<protein>
    <recommendedName>
        <fullName evidence="3">FHA domain-containing protein</fullName>
    </recommendedName>
</protein>
<organism evidence="1 2">
    <name type="scientific">Pedobacter cryoconitis</name>
    <dbReference type="NCBI Taxonomy" id="188932"/>
    <lineage>
        <taxon>Bacteria</taxon>
        <taxon>Pseudomonadati</taxon>
        <taxon>Bacteroidota</taxon>
        <taxon>Sphingobacteriia</taxon>
        <taxon>Sphingobacteriales</taxon>
        <taxon>Sphingobacteriaceae</taxon>
        <taxon>Pedobacter</taxon>
    </lineage>
</organism>
<evidence type="ECO:0000313" key="1">
    <source>
        <dbReference type="EMBL" id="AMP97677.1"/>
    </source>
</evidence>
<dbReference type="EMBL" id="CP014504">
    <property type="protein sequence ID" value="AMP97677.1"/>
    <property type="molecule type" value="Genomic_DNA"/>
</dbReference>
<accession>A0A127V8Y7</accession>
<proteinExistence type="predicted"/>
<evidence type="ECO:0008006" key="3">
    <source>
        <dbReference type="Google" id="ProtNLM"/>
    </source>
</evidence>
<dbReference type="Gene3D" id="2.60.200.20">
    <property type="match status" value="1"/>
</dbReference>
<dbReference type="Proteomes" id="UP000071561">
    <property type="component" value="Chromosome"/>
</dbReference>
<reference evidence="1 2" key="1">
    <citation type="submission" date="2016-03" db="EMBL/GenBank/DDBJ databases">
        <title>Complete genome sequence of Pedobacter cryoconitis PAMC 27485.</title>
        <authorList>
            <person name="Lee J."/>
            <person name="Kim O.-S."/>
        </authorList>
    </citation>
    <scope>NUCLEOTIDE SEQUENCE [LARGE SCALE GENOMIC DNA]</scope>
    <source>
        <strain evidence="1 2">PAMC 27485</strain>
    </source>
</reference>
<evidence type="ECO:0000313" key="2">
    <source>
        <dbReference type="Proteomes" id="UP000071561"/>
    </source>
</evidence>